<dbReference type="EMBL" id="CP003002">
    <property type="protein sequence ID" value="AEO55227.1"/>
    <property type="molecule type" value="Genomic_DNA"/>
</dbReference>
<keyword evidence="2" id="KW-1133">Transmembrane helix</keyword>
<dbReference type="HOGENOM" id="CLU_2723975_0_0_1"/>
<feature type="region of interest" description="Disordered" evidence="1">
    <location>
        <begin position="53"/>
        <end position="72"/>
    </location>
</feature>
<name>G2Q3G7_THET4</name>
<evidence type="ECO:0000313" key="4">
    <source>
        <dbReference type="Proteomes" id="UP000007322"/>
    </source>
</evidence>
<organism evidence="3 4">
    <name type="scientific">Thermothelomyces thermophilus (strain ATCC 42464 / BCRC 31852 / DSM 1799)</name>
    <name type="common">Sporotrichum thermophile</name>
    <dbReference type="NCBI Taxonomy" id="573729"/>
    <lineage>
        <taxon>Eukaryota</taxon>
        <taxon>Fungi</taxon>
        <taxon>Dikarya</taxon>
        <taxon>Ascomycota</taxon>
        <taxon>Pezizomycotina</taxon>
        <taxon>Sordariomycetes</taxon>
        <taxon>Sordariomycetidae</taxon>
        <taxon>Sordariales</taxon>
        <taxon>Chaetomiaceae</taxon>
        <taxon>Thermothelomyces</taxon>
    </lineage>
</organism>
<dbReference type="RefSeq" id="XP_003660472.1">
    <property type="nucleotide sequence ID" value="XM_003660424.1"/>
</dbReference>
<protein>
    <submittedName>
        <fullName evidence="3">Uncharacterized protein</fullName>
    </submittedName>
</protein>
<dbReference type="InParanoid" id="G2Q3G7"/>
<keyword evidence="4" id="KW-1185">Reference proteome</keyword>
<gene>
    <name evidence="3" type="ORF">MYCTH_2298852</name>
</gene>
<dbReference type="KEGG" id="mtm:MYCTH_2298852"/>
<dbReference type="GeneID" id="11513241"/>
<evidence type="ECO:0000256" key="2">
    <source>
        <dbReference type="SAM" id="Phobius"/>
    </source>
</evidence>
<sequence length="72" mass="7385">MACRKKGEGPVVVAVLRGRVSPGGVLGVVVVVVVALVVHGLVAIAGGRAEERSHTDGAKTARLTRACREDAR</sequence>
<keyword evidence="2" id="KW-0812">Transmembrane</keyword>
<reference evidence="3 4" key="1">
    <citation type="journal article" date="2011" name="Nat. Biotechnol.">
        <title>Comparative genomic analysis of the thermophilic biomass-degrading fungi Myceliophthora thermophila and Thielavia terrestris.</title>
        <authorList>
            <person name="Berka R.M."/>
            <person name="Grigoriev I.V."/>
            <person name="Otillar R."/>
            <person name="Salamov A."/>
            <person name="Grimwood J."/>
            <person name="Reid I."/>
            <person name="Ishmael N."/>
            <person name="John T."/>
            <person name="Darmond C."/>
            <person name="Moisan M.-C."/>
            <person name="Henrissat B."/>
            <person name="Coutinho P.M."/>
            <person name="Lombard V."/>
            <person name="Natvig D.O."/>
            <person name="Lindquist E."/>
            <person name="Schmutz J."/>
            <person name="Lucas S."/>
            <person name="Harris P."/>
            <person name="Powlowski J."/>
            <person name="Bellemare A."/>
            <person name="Taylor D."/>
            <person name="Butler G."/>
            <person name="de Vries R.P."/>
            <person name="Allijn I.E."/>
            <person name="van den Brink J."/>
            <person name="Ushinsky S."/>
            <person name="Storms R."/>
            <person name="Powell A.J."/>
            <person name="Paulsen I.T."/>
            <person name="Elbourne L.D.H."/>
            <person name="Baker S.E."/>
            <person name="Magnuson J."/>
            <person name="LaBoissiere S."/>
            <person name="Clutterbuck A.J."/>
            <person name="Martinez D."/>
            <person name="Wogulis M."/>
            <person name="de Leon A.L."/>
            <person name="Rey M.W."/>
            <person name="Tsang A."/>
        </authorList>
    </citation>
    <scope>NUCLEOTIDE SEQUENCE [LARGE SCALE GENOMIC DNA]</scope>
    <source>
        <strain evidence="4">ATCC 42464 / BCRC 31852 / DSM 1799</strain>
    </source>
</reference>
<evidence type="ECO:0000256" key="1">
    <source>
        <dbReference type="SAM" id="MobiDB-lite"/>
    </source>
</evidence>
<accession>G2Q3G7</accession>
<dbReference type="Proteomes" id="UP000007322">
    <property type="component" value="Chromosome 1"/>
</dbReference>
<keyword evidence="2" id="KW-0472">Membrane</keyword>
<dbReference type="AlphaFoldDB" id="G2Q3G7"/>
<proteinExistence type="predicted"/>
<dbReference type="VEuPathDB" id="FungiDB:MYCTH_2298852"/>
<feature type="transmembrane region" description="Helical" evidence="2">
    <location>
        <begin position="25"/>
        <end position="45"/>
    </location>
</feature>
<evidence type="ECO:0000313" key="3">
    <source>
        <dbReference type="EMBL" id="AEO55227.1"/>
    </source>
</evidence>